<dbReference type="EMBL" id="CP026652">
    <property type="protein sequence ID" value="AVH60789.1"/>
    <property type="molecule type" value="Genomic_DNA"/>
</dbReference>
<sequence length="185" mass="20165">MRSPASCGRWAVSVGRQLSGLADDEPACSIERSLQILGERWSLLVLREVFAGKHKFAEIQSSLGIASNLLSARLKLLVEAGVLDTQTYQDPGSRPRQSYHLTAAGHDLRVVLVALQQWGDRHRPRPSGPSALRRMRSTNRPVHVGFLDDDGHEVPATDIVMLGAAQPGVAHPDTDGQAVRQAQRP</sequence>
<dbReference type="InterPro" id="IPR036390">
    <property type="entry name" value="WH_DNA-bd_sf"/>
</dbReference>
<evidence type="ECO:0000256" key="1">
    <source>
        <dbReference type="ARBA" id="ARBA00023015"/>
    </source>
</evidence>
<dbReference type="Pfam" id="PF01638">
    <property type="entry name" value="HxlR"/>
    <property type="match status" value="1"/>
</dbReference>
<proteinExistence type="predicted"/>
<dbReference type="PANTHER" id="PTHR33204">
    <property type="entry name" value="TRANSCRIPTIONAL REGULATOR, MARR FAMILY"/>
    <property type="match status" value="1"/>
</dbReference>
<reference evidence="5 6" key="1">
    <citation type="submission" date="2018-02" db="EMBL/GenBank/DDBJ databases">
        <title>Complete genome sequence of Streptomyces dengpaensis, the producer of angucyclines.</title>
        <authorList>
            <person name="Yumei L."/>
        </authorList>
    </citation>
    <scope>NUCLEOTIDE SEQUENCE [LARGE SCALE GENOMIC DNA]</scope>
    <source>
        <strain evidence="5 6">XZHG99</strain>
    </source>
</reference>
<protein>
    <submittedName>
        <fullName evidence="5">Transcriptional regulator</fullName>
    </submittedName>
</protein>
<evidence type="ECO:0000313" key="6">
    <source>
        <dbReference type="Proteomes" id="UP000238413"/>
    </source>
</evidence>
<dbReference type="PROSITE" id="PS51118">
    <property type="entry name" value="HTH_HXLR"/>
    <property type="match status" value="1"/>
</dbReference>
<accession>A0ABN5ICS9</accession>
<evidence type="ECO:0000256" key="2">
    <source>
        <dbReference type="ARBA" id="ARBA00023125"/>
    </source>
</evidence>
<keyword evidence="3" id="KW-0804">Transcription</keyword>
<evidence type="ECO:0000259" key="4">
    <source>
        <dbReference type="PROSITE" id="PS51118"/>
    </source>
</evidence>
<dbReference type="SUPFAM" id="SSF46785">
    <property type="entry name" value="Winged helix' DNA-binding domain"/>
    <property type="match status" value="1"/>
</dbReference>
<evidence type="ECO:0000256" key="3">
    <source>
        <dbReference type="ARBA" id="ARBA00023163"/>
    </source>
</evidence>
<dbReference type="Gene3D" id="1.10.10.10">
    <property type="entry name" value="Winged helix-like DNA-binding domain superfamily/Winged helix DNA-binding domain"/>
    <property type="match status" value="1"/>
</dbReference>
<feature type="domain" description="HTH hxlR-type" evidence="4">
    <location>
        <begin position="28"/>
        <end position="127"/>
    </location>
</feature>
<keyword evidence="1" id="KW-0805">Transcription regulation</keyword>
<gene>
    <name evidence="5" type="ORF">C4B68_39185</name>
</gene>
<dbReference type="Proteomes" id="UP000238413">
    <property type="component" value="Chromosome"/>
</dbReference>
<dbReference type="InterPro" id="IPR036388">
    <property type="entry name" value="WH-like_DNA-bd_sf"/>
</dbReference>
<keyword evidence="2" id="KW-0238">DNA-binding</keyword>
<dbReference type="InterPro" id="IPR002577">
    <property type="entry name" value="HTH_HxlR"/>
</dbReference>
<name>A0ABN5ICS9_9ACTN</name>
<keyword evidence="6" id="KW-1185">Reference proteome</keyword>
<evidence type="ECO:0000313" key="5">
    <source>
        <dbReference type="EMBL" id="AVH60789.1"/>
    </source>
</evidence>
<dbReference type="PANTHER" id="PTHR33204:SF18">
    <property type="entry name" value="TRANSCRIPTIONAL REGULATORY PROTEIN"/>
    <property type="match status" value="1"/>
</dbReference>
<organism evidence="5 6">
    <name type="scientific">Streptomyces dengpaensis</name>
    <dbReference type="NCBI Taxonomy" id="2049881"/>
    <lineage>
        <taxon>Bacteria</taxon>
        <taxon>Bacillati</taxon>
        <taxon>Actinomycetota</taxon>
        <taxon>Actinomycetes</taxon>
        <taxon>Kitasatosporales</taxon>
        <taxon>Streptomycetaceae</taxon>
        <taxon>Streptomyces</taxon>
    </lineage>
</organism>